<evidence type="ECO:0000259" key="1">
    <source>
        <dbReference type="Pfam" id="PF12688"/>
    </source>
</evidence>
<dbReference type="RefSeq" id="WP_267899907.1">
    <property type="nucleotide sequence ID" value="NZ_BJNW01000001.1"/>
</dbReference>
<organism evidence="2 3">
    <name type="scientific">Kocuria varians</name>
    <name type="common">Micrococcus varians</name>
    <dbReference type="NCBI Taxonomy" id="1272"/>
    <lineage>
        <taxon>Bacteria</taxon>
        <taxon>Bacillati</taxon>
        <taxon>Actinomycetota</taxon>
        <taxon>Actinomycetes</taxon>
        <taxon>Micrococcales</taxon>
        <taxon>Micrococcaceae</taxon>
        <taxon>Kocuria</taxon>
    </lineage>
</organism>
<sequence length="94" mass="10539">MDADWDARIASFWESVDDTAPDTMLDHMQALVAERADDDPGALYEWASVHDYLGKEHEAVSLYRAALDRGLSEPRRAQGMMQLANSLRNAEGRS</sequence>
<dbReference type="EMBL" id="BJNW01000001">
    <property type="protein sequence ID" value="GEC97896.1"/>
    <property type="molecule type" value="Genomic_DNA"/>
</dbReference>
<protein>
    <recommendedName>
        <fullName evidence="1">Tetratrico peptide repeat group 5 domain-containing protein</fullName>
    </recommendedName>
</protein>
<gene>
    <name evidence="2" type="ORF">KVA01_00510</name>
</gene>
<feature type="domain" description="Tetratrico peptide repeat group 5" evidence="1">
    <location>
        <begin position="42"/>
        <end position="89"/>
    </location>
</feature>
<dbReference type="InterPro" id="IPR041656">
    <property type="entry name" value="TPR_5"/>
</dbReference>
<proteinExistence type="predicted"/>
<comment type="caution">
    <text evidence="2">The sequence shown here is derived from an EMBL/GenBank/DDBJ whole genome shotgun (WGS) entry which is preliminary data.</text>
</comment>
<evidence type="ECO:0000313" key="2">
    <source>
        <dbReference type="EMBL" id="GEC97896.1"/>
    </source>
</evidence>
<keyword evidence="3" id="KW-1185">Reference proteome</keyword>
<accession>A0A4Y4D004</accession>
<dbReference type="Pfam" id="PF12688">
    <property type="entry name" value="TPR_5"/>
    <property type="match status" value="1"/>
</dbReference>
<reference evidence="2 3" key="1">
    <citation type="submission" date="2019-06" db="EMBL/GenBank/DDBJ databases">
        <title>Whole genome shotgun sequence of Kocuria varians NBRC 15358.</title>
        <authorList>
            <person name="Hosoyama A."/>
            <person name="Uohara A."/>
            <person name="Ohji S."/>
            <person name="Ichikawa N."/>
        </authorList>
    </citation>
    <scope>NUCLEOTIDE SEQUENCE [LARGE SCALE GENOMIC DNA]</scope>
    <source>
        <strain evidence="2 3">NBRC 15358</strain>
    </source>
</reference>
<dbReference type="AlphaFoldDB" id="A0A4Y4D004"/>
<dbReference type="Gene3D" id="1.25.40.10">
    <property type="entry name" value="Tetratricopeptide repeat domain"/>
    <property type="match status" value="1"/>
</dbReference>
<dbReference type="InterPro" id="IPR011990">
    <property type="entry name" value="TPR-like_helical_dom_sf"/>
</dbReference>
<name>A0A4Y4D004_KOCVA</name>
<dbReference type="Proteomes" id="UP000315730">
    <property type="component" value="Unassembled WGS sequence"/>
</dbReference>
<evidence type="ECO:0000313" key="3">
    <source>
        <dbReference type="Proteomes" id="UP000315730"/>
    </source>
</evidence>